<organism evidence="1 2">
    <name type="scientific">Wolfiporia cocos (strain MD-104)</name>
    <name type="common">Brown rot fungus</name>
    <dbReference type="NCBI Taxonomy" id="742152"/>
    <lineage>
        <taxon>Eukaryota</taxon>
        <taxon>Fungi</taxon>
        <taxon>Dikarya</taxon>
        <taxon>Basidiomycota</taxon>
        <taxon>Agaricomycotina</taxon>
        <taxon>Agaricomycetes</taxon>
        <taxon>Polyporales</taxon>
        <taxon>Phaeolaceae</taxon>
        <taxon>Wolfiporia</taxon>
    </lineage>
</organism>
<keyword evidence="2" id="KW-1185">Reference proteome</keyword>
<sequence>MSSSTSTVTVSYLLNNDGVNPSYVDVPVGTRIFQLRKAIGHDLDFSRVETLKLNLWKPKEELSSRIDAQGNKPWTVWSNKKEAANHRLAAIATELDSVEAVSSALQLNTGRELVHVIVELPEVQKRPADDEGSEGRKRRKLESMGVENRLQAILDGRERLLAGLKKLPAPSDAGRTSYVQKLARETQPWLKAGRPFGVIGPLVSIYHPVFANFLDLLACPDNRLDPDVLVKTQQLVEASSMFYPNEGVRQHEINRQLSDFLGTNIAPMTLSDRSGNDGLVSVRCPKINQKAAPVFLEYKAEADRVSTEPCMQAAFGYAKYYLKHSKELLNYCCCPSFTLAITGPTLQVSAVVLVDDMLVQELTLPLLLKDSPLPPQHFLYIARVLNALKVCIPQLCSFYENLEKPDPGSIGYLLPSFKSYKNAEGQDVRLTYVGRVRPKEENSGRALFEAETNQKVKVVVKFVHQYGKRGHELLAKEGLAPALHYFAPLGGGIYVIVMDFVTGDTIFEAKSESLSPDVLTDIERAVNLLHTNDLVFGDLRQPNVMVVKREDGKHGAMLIDFDWCGEHGEARYPVRLNREIDWHSEVVCGGIIAEEHDAYMLSKIRQKFSGR</sequence>
<dbReference type="InterPro" id="IPR011009">
    <property type="entry name" value="Kinase-like_dom_sf"/>
</dbReference>
<proteinExistence type="predicted"/>
<evidence type="ECO:0008006" key="3">
    <source>
        <dbReference type="Google" id="ProtNLM"/>
    </source>
</evidence>
<dbReference type="STRING" id="742152.A0A2H3JVJ0"/>
<dbReference type="Proteomes" id="UP000218811">
    <property type="component" value="Unassembled WGS sequence"/>
</dbReference>
<reference evidence="1 2" key="1">
    <citation type="journal article" date="2012" name="Science">
        <title>The Paleozoic origin of enzymatic lignin decomposition reconstructed from 31 fungal genomes.</title>
        <authorList>
            <person name="Floudas D."/>
            <person name="Binder M."/>
            <person name="Riley R."/>
            <person name="Barry K."/>
            <person name="Blanchette R.A."/>
            <person name="Henrissat B."/>
            <person name="Martinez A.T."/>
            <person name="Otillar R."/>
            <person name="Spatafora J.W."/>
            <person name="Yadav J.S."/>
            <person name="Aerts A."/>
            <person name="Benoit I."/>
            <person name="Boyd A."/>
            <person name="Carlson A."/>
            <person name="Copeland A."/>
            <person name="Coutinho P.M."/>
            <person name="de Vries R.P."/>
            <person name="Ferreira P."/>
            <person name="Findley K."/>
            <person name="Foster B."/>
            <person name="Gaskell J."/>
            <person name="Glotzer D."/>
            <person name="Gorecki P."/>
            <person name="Heitman J."/>
            <person name="Hesse C."/>
            <person name="Hori C."/>
            <person name="Igarashi K."/>
            <person name="Jurgens J.A."/>
            <person name="Kallen N."/>
            <person name="Kersten P."/>
            <person name="Kohler A."/>
            <person name="Kuees U."/>
            <person name="Kumar T.K.A."/>
            <person name="Kuo A."/>
            <person name="LaButti K."/>
            <person name="Larrondo L.F."/>
            <person name="Lindquist E."/>
            <person name="Ling A."/>
            <person name="Lombard V."/>
            <person name="Lucas S."/>
            <person name="Lundell T."/>
            <person name="Martin R."/>
            <person name="McLaughlin D.J."/>
            <person name="Morgenstern I."/>
            <person name="Morin E."/>
            <person name="Murat C."/>
            <person name="Nagy L.G."/>
            <person name="Nolan M."/>
            <person name="Ohm R.A."/>
            <person name="Patyshakuliyeva A."/>
            <person name="Rokas A."/>
            <person name="Ruiz-Duenas F.J."/>
            <person name="Sabat G."/>
            <person name="Salamov A."/>
            <person name="Samejima M."/>
            <person name="Schmutz J."/>
            <person name="Slot J.C."/>
            <person name="St John F."/>
            <person name="Stenlid J."/>
            <person name="Sun H."/>
            <person name="Sun S."/>
            <person name="Syed K."/>
            <person name="Tsang A."/>
            <person name="Wiebenga A."/>
            <person name="Young D."/>
            <person name="Pisabarro A."/>
            <person name="Eastwood D.C."/>
            <person name="Martin F."/>
            <person name="Cullen D."/>
            <person name="Grigoriev I.V."/>
            <person name="Hibbett D.S."/>
        </authorList>
    </citation>
    <scope>NUCLEOTIDE SEQUENCE [LARGE SCALE GENOMIC DNA]</scope>
    <source>
        <strain evidence="1 2">MD-104</strain>
    </source>
</reference>
<gene>
    <name evidence="1" type="ORF">WOLCODRAFT_154047</name>
</gene>
<evidence type="ECO:0000313" key="1">
    <source>
        <dbReference type="EMBL" id="PCH44003.1"/>
    </source>
</evidence>
<accession>A0A2H3JVJ0</accession>
<dbReference type="OrthoDB" id="2667387at2759"/>
<dbReference type="AlphaFoldDB" id="A0A2H3JVJ0"/>
<dbReference type="SUPFAM" id="SSF56112">
    <property type="entry name" value="Protein kinase-like (PK-like)"/>
    <property type="match status" value="1"/>
</dbReference>
<evidence type="ECO:0000313" key="2">
    <source>
        <dbReference type="Proteomes" id="UP000218811"/>
    </source>
</evidence>
<name>A0A2H3JVJ0_WOLCO</name>
<protein>
    <recommendedName>
        <fullName evidence="3">Protein kinase domain-containing protein</fullName>
    </recommendedName>
</protein>
<dbReference type="OMA" id="NIWISGA"/>
<dbReference type="EMBL" id="KB468157">
    <property type="protein sequence ID" value="PCH44003.1"/>
    <property type="molecule type" value="Genomic_DNA"/>
</dbReference>